<feature type="domain" description="Histidine kinase" evidence="9">
    <location>
        <begin position="469"/>
        <end position="682"/>
    </location>
</feature>
<dbReference type="SUPFAM" id="SSF55874">
    <property type="entry name" value="ATPase domain of HSP90 chaperone/DNA topoisomerase II/histidine kinase"/>
    <property type="match status" value="1"/>
</dbReference>
<keyword evidence="12" id="KW-1185">Reference proteome</keyword>
<dbReference type="CDD" id="cd00082">
    <property type="entry name" value="HisKA"/>
    <property type="match status" value="1"/>
</dbReference>
<dbReference type="RefSeq" id="WP_142929205.1">
    <property type="nucleotide sequence ID" value="NZ_ML660104.1"/>
</dbReference>
<dbReference type="InterPro" id="IPR050736">
    <property type="entry name" value="Sensor_HK_Regulatory"/>
</dbReference>
<dbReference type="InterPro" id="IPR011006">
    <property type="entry name" value="CheY-like_superfamily"/>
</dbReference>
<dbReference type="InterPro" id="IPR004358">
    <property type="entry name" value="Sig_transdc_His_kin-like_C"/>
</dbReference>
<feature type="transmembrane region" description="Helical" evidence="8">
    <location>
        <begin position="298"/>
        <end position="316"/>
    </location>
</feature>
<dbReference type="InterPro" id="IPR001789">
    <property type="entry name" value="Sig_transdc_resp-reg_receiver"/>
</dbReference>
<feature type="transmembrane region" description="Helical" evidence="8">
    <location>
        <begin position="230"/>
        <end position="252"/>
    </location>
</feature>
<keyword evidence="8" id="KW-1133">Transmembrane helix</keyword>
<sequence>MALGKYALNGFNMVRGGATAFWFILCVLGFMYSTFADTPGSLVVSETHNHYATLGYIEYLEDKVGSWTLSDVKSMAGPVFTRVEKSAANFGIGTSTYWFRLSVTNAHPHQEHWWLEVQNPLLDLIDTYVIRSDSEVTHARIGDSLPISNRSIRVRNPTFELNLNTGETVKIYLRIKTTGLVSVPIFVSRPEVFAVSESHKQMWIGLCYGAIAALLLYNLILFLSALDISYLYYCFCIASFVAFQAVLDGLAYEYVWPDNGDLNYPVNFLLVGLCIASVLLFTRHFLRGAVIFPLLNRLMFYHSFLTLMHCAIWLAVGVTPLALQTMSVLAFGAIFMAIATTVIAMRQGIIEARYFLLAWLCLLAGLTSTDLMIHGVLPASVLTARGVQIGSTLAAVLLSFALAHRMRTLMQENTCIQTEAKVNLERRVRERTLALDRATNELGEANRLLVEGNTKVVEANQAKSEFIAAASHDLRQPLQALGFYLRILYDKAPGVDEVLVKCRSAFRTLESLLKSLLDISKLDSNTVQANIQHVAISEIFERLQNDNDYTARLKRLRLTFRRTDCTVLTDPQKLECILTNLIENAIRHTNKGGVLVCGRTRKYYLLLQVWDTGPGIPEEEHDNIFQEFYQLKSRTQEQGQDPGLGLGLAIVKRLTTLLNISINLRSKIGKGAVFSLQVPYDHSSNSLSPPAGSINLPLGQHIVALIIDDDITIRDSMTLLIESWGGVALAVGSSKQAICAITEEQIVPDIIIADYWLGDDKTGVEVVKTLYAKLQREIPTVIITGETSSDSMEAIYAFGKDCLHKPVDPDKLKQIISNLIKHQQSTPAD</sequence>
<evidence type="ECO:0000256" key="6">
    <source>
        <dbReference type="ARBA" id="ARBA00023012"/>
    </source>
</evidence>
<keyword evidence="8" id="KW-0472">Membrane</keyword>
<dbReference type="SMART" id="SM00388">
    <property type="entry name" value="HisKA"/>
    <property type="match status" value="1"/>
</dbReference>
<reference evidence="11 12" key="1">
    <citation type="submission" date="2019-06" db="EMBL/GenBank/DDBJ databases">
        <title>Whole genome sequence for Cellvibrionaceae sp. R142.</title>
        <authorList>
            <person name="Wang G."/>
        </authorList>
    </citation>
    <scope>NUCLEOTIDE SEQUENCE [LARGE SCALE GENOMIC DNA]</scope>
    <source>
        <strain evidence="11 12">R142</strain>
    </source>
</reference>
<dbReference type="InterPro" id="IPR011622">
    <property type="entry name" value="7TMR_DISM_rcpt_extracell_dom2"/>
</dbReference>
<gene>
    <name evidence="11" type="ORF">FKG94_22510</name>
</gene>
<dbReference type="PROSITE" id="PS50109">
    <property type="entry name" value="HIS_KIN"/>
    <property type="match status" value="1"/>
</dbReference>
<dbReference type="PROSITE" id="PS50110">
    <property type="entry name" value="RESPONSE_REGULATORY"/>
    <property type="match status" value="1"/>
</dbReference>
<evidence type="ECO:0000259" key="10">
    <source>
        <dbReference type="PROSITE" id="PS50110"/>
    </source>
</evidence>
<dbReference type="PANTHER" id="PTHR43711:SF26">
    <property type="entry name" value="SENSOR HISTIDINE KINASE RCSC"/>
    <property type="match status" value="1"/>
</dbReference>
<feature type="transmembrane region" description="Helical" evidence="8">
    <location>
        <begin position="322"/>
        <end position="344"/>
    </location>
</feature>
<keyword evidence="6" id="KW-0902">Two-component regulatory system</keyword>
<feature type="domain" description="Response regulatory" evidence="10">
    <location>
        <begin position="703"/>
        <end position="820"/>
    </location>
</feature>
<dbReference type="InterPro" id="IPR003594">
    <property type="entry name" value="HATPase_dom"/>
</dbReference>
<dbReference type="GO" id="GO:0000155">
    <property type="term" value="F:phosphorelay sensor kinase activity"/>
    <property type="evidence" value="ECO:0007669"/>
    <property type="project" value="InterPro"/>
</dbReference>
<dbReference type="SUPFAM" id="SSF52172">
    <property type="entry name" value="CheY-like"/>
    <property type="match status" value="1"/>
</dbReference>
<evidence type="ECO:0000256" key="5">
    <source>
        <dbReference type="ARBA" id="ARBA00022777"/>
    </source>
</evidence>
<dbReference type="Gene3D" id="1.10.287.130">
    <property type="match status" value="1"/>
</dbReference>
<evidence type="ECO:0000259" key="9">
    <source>
        <dbReference type="PROSITE" id="PS50109"/>
    </source>
</evidence>
<dbReference type="SUPFAM" id="SSF47384">
    <property type="entry name" value="Homodimeric domain of signal transducing histidine kinase"/>
    <property type="match status" value="1"/>
</dbReference>
<dbReference type="Pfam" id="PF00072">
    <property type="entry name" value="Response_reg"/>
    <property type="match status" value="1"/>
</dbReference>
<dbReference type="PANTHER" id="PTHR43711">
    <property type="entry name" value="TWO-COMPONENT HISTIDINE KINASE"/>
    <property type="match status" value="1"/>
</dbReference>
<comment type="catalytic activity">
    <reaction evidence="1">
        <text>ATP + protein L-histidine = ADP + protein N-phospho-L-histidine.</text>
        <dbReference type="EC" id="2.7.13.3"/>
    </reaction>
</comment>
<keyword evidence="8" id="KW-0812">Transmembrane</keyword>
<evidence type="ECO:0000256" key="4">
    <source>
        <dbReference type="ARBA" id="ARBA00022679"/>
    </source>
</evidence>
<comment type="caution">
    <text evidence="11">The sequence shown here is derived from an EMBL/GenBank/DDBJ whole genome shotgun (WGS) entry which is preliminary data.</text>
</comment>
<dbReference type="SMART" id="SM00387">
    <property type="entry name" value="HATPase_c"/>
    <property type="match status" value="1"/>
</dbReference>
<evidence type="ECO:0000256" key="2">
    <source>
        <dbReference type="ARBA" id="ARBA00012438"/>
    </source>
</evidence>
<organism evidence="11 12">
    <name type="scientific">Exilibacterium tricleocarpae</name>
    <dbReference type="NCBI Taxonomy" id="2591008"/>
    <lineage>
        <taxon>Bacteria</taxon>
        <taxon>Pseudomonadati</taxon>
        <taxon>Pseudomonadota</taxon>
        <taxon>Gammaproteobacteria</taxon>
        <taxon>Cellvibrionales</taxon>
        <taxon>Cellvibrionaceae</taxon>
        <taxon>Exilibacterium</taxon>
    </lineage>
</organism>
<feature type="transmembrane region" description="Helical" evidence="8">
    <location>
        <begin position="383"/>
        <end position="403"/>
    </location>
</feature>
<dbReference type="Gene3D" id="3.40.50.2300">
    <property type="match status" value="1"/>
</dbReference>
<dbReference type="InterPro" id="IPR036097">
    <property type="entry name" value="HisK_dim/P_sf"/>
</dbReference>
<proteinExistence type="predicted"/>
<evidence type="ECO:0000256" key="8">
    <source>
        <dbReference type="SAM" id="Phobius"/>
    </source>
</evidence>
<feature type="modified residue" description="4-aspartylphosphate" evidence="7">
    <location>
        <position position="754"/>
    </location>
</feature>
<dbReference type="Gene3D" id="2.60.40.2380">
    <property type="match status" value="1"/>
</dbReference>
<keyword evidence="3 7" id="KW-0597">Phosphoprotein</keyword>
<accession>A0A545SY84</accession>
<dbReference type="SMART" id="SM00448">
    <property type="entry name" value="REC"/>
    <property type="match status" value="1"/>
</dbReference>
<dbReference type="Pfam" id="PF07695">
    <property type="entry name" value="7TMR-DISM_7TM"/>
    <property type="match status" value="1"/>
</dbReference>
<dbReference type="InterPro" id="IPR036890">
    <property type="entry name" value="HATPase_C_sf"/>
</dbReference>
<feature type="transmembrane region" description="Helical" evidence="8">
    <location>
        <begin position="356"/>
        <end position="377"/>
    </location>
</feature>
<dbReference type="Pfam" id="PF00512">
    <property type="entry name" value="HisKA"/>
    <property type="match status" value="1"/>
</dbReference>
<feature type="transmembrane region" description="Helical" evidence="8">
    <location>
        <begin position="264"/>
        <end position="286"/>
    </location>
</feature>
<dbReference type="OrthoDB" id="9764438at2"/>
<dbReference type="Pfam" id="PF07696">
    <property type="entry name" value="7TMR-DISMED2"/>
    <property type="match status" value="1"/>
</dbReference>
<dbReference type="Gene3D" id="3.30.565.10">
    <property type="entry name" value="Histidine kinase-like ATPase, C-terminal domain"/>
    <property type="match status" value="1"/>
</dbReference>
<dbReference type="InterPro" id="IPR005467">
    <property type="entry name" value="His_kinase_dom"/>
</dbReference>
<dbReference type="InterPro" id="IPR003661">
    <property type="entry name" value="HisK_dim/P_dom"/>
</dbReference>
<name>A0A545SY84_9GAMM</name>
<protein>
    <recommendedName>
        <fullName evidence="2">histidine kinase</fullName>
        <ecNumber evidence="2">2.7.13.3</ecNumber>
    </recommendedName>
</protein>
<evidence type="ECO:0000256" key="1">
    <source>
        <dbReference type="ARBA" id="ARBA00000085"/>
    </source>
</evidence>
<evidence type="ECO:0000313" key="12">
    <source>
        <dbReference type="Proteomes" id="UP000319732"/>
    </source>
</evidence>
<keyword evidence="5" id="KW-0418">Kinase</keyword>
<dbReference type="CDD" id="cd00075">
    <property type="entry name" value="HATPase"/>
    <property type="match status" value="1"/>
</dbReference>
<keyword evidence="4" id="KW-0808">Transferase</keyword>
<dbReference type="InterPro" id="IPR011623">
    <property type="entry name" value="7TMR_DISM_rcpt_extracell_dom1"/>
</dbReference>
<evidence type="ECO:0000256" key="3">
    <source>
        <dbReference type="ARBA" id="ARBA00022553"/>
    </source>
</evidence>
<dbReference type="EC" id="2.7.13.3" evidence="2"/>
<dbReference type="PRINTS" id="PR00344">
    <property type="entry name" value="BCTRLSENSOR"/>
</dbReference>
<dbReference type="Pfam" id="PF02518">
    <property type="entry name" value="HATPase_c"/>
    <property type="match status" value="1"/>
</dbReference>
<feature type="transmembrane region" description="Helical" evidence="8">
    <location>
        <begin position="202"/>
        <end position="223"/>
    </location>
</feature>
<evidence type="ECO:0000256" key="7">
    <source>
        <dbReference type="PROSITE-ProRule" id="PRU00169"/>
    </source>
</evidence>
<dbReference type="AlphaFoldDB" id="A0A545SY84"/>
<dbReference type="EMBL" id="VHSG01000026">
    <property type="protein sequence ID" value="TQV69927.1"/>
    <property type="molecule type" value="Genomic_DNA"/>
</dbReference>
<dbReference type="Proteomes" id="UP000319732">
    <property type="component" value="Unassembled WGS sequence"/>
</dbReference>
<evidence type="ECO:0000313" key="11">
    <source>
        <dbReference type="EMBL" id="TQV69927.1"/>
    </source>
</evidence>